<dbReference type="EMBL" id="QKUB01000001">
    <property type="protein sequence ID" value="PZW01534.1"/>
    <property type="molecule type" value="Genomic_DNA"/>
</dbReference>
<feature type="transmembrane region" description="Helical" evidence="6">
    <location>
        <begin position="21"/>
        <end position="46"/>
    </location>
</feature>
<comment type="caution">
    <text evidence="7">The sequence shown here is derived from an EMBL/GenBank/DDBJ whole genome shotgun (WGS) entry which is preliminary data.</text>
</comment>
<evidence type="ECO:0000256" key="4">
    <source>
        <dbReference type="ARBA" id="ARBA00022448"/>
    </source>
</evidence>
<protein>
    <recommendedName>
        <fullName evidence="3">Probable multidrug resistance protein NorM</fullName>
    </recommendedName>
    <alternativeName>
        <fullName evidence="5">Multidrug-efflux transporter</fullName>
    </alternativeName>
</protein>
<feature type="transmembrane region" description="Helical" evidence="6">
    <location>
        <begin position="531"/>
        <end position="550"/>
    </location>
</feature>
<dbReference type="PANTHER" id="PTHR43298">
    <property type="entry name" value="MULTIDRUG RESISTANCE PROTEIN NORM-RELATED"/>
    <property type="match status" value="1"/>
</dbReference>
<dbReference type="RefSeq" id="WP_111517974.1">
    <property type="nucleotide sequence ID" value="NZ_QKUB01000001.1"/>
</dbReference>
<dbReference type="AlphaFoldDB" id="A0A2W7G6H3"/>
<keyword evidence="6" id="KW-0472">Membrane</keyword>
<evidence type="ECO:0000313" key="7">
    <source>
        <dbReference type="EMBL" id="PZW01534.1"/>
    </source>
</evidence>
<evidence type="ECO:0000256" key="2">
    <source>
        <dbReference type="ARBA" id="ARBA00010199"/>
    </source>
</evidence>
<proteinExistence type="inferred from homology"/>
<dbReference type="GO" id="GO:0042910">
    <property type="term" value="F:xenobiotic transmembrane transporter activity"/>
    <property type="evidence" value="ECO:0007669"/>
    <property type="project" value="InterPro"/>
</dbReference>
<feature type="transmembrane region" description="Helical" evidence="6">
    <location>
        <begin position="144"/>
        <end position="164"/>
    </location>
</feature>
<comment type="similarity">
    <text evidence="2">Belongs to the multi antimicrobial extrusion (MATE) (TC 2.A.66.1) family.</text>
</comment>
<dbReference type="GO" id="GO:0015297">
    <property type="term" value="F:antiporter activity"/>
    <property type="evidence" value="ECO:0007669"/>
    <property type="project" value="InterPro"/>
</dbReference>
<dbReference type="PANTHER" id="PTHR43298:SF2">
    <property type="entry name" value="FMN_FAD EXPORTER YEEO-RELATED"/>
    <property type="match status" value="1"/>
</dbReference>
<feature type="transmembrane region" description="Helical" evidence="6">
    <location>
        <begin position="176"/>
        <end position="197"/>
    </location>
</feature>
<feature type="transmembrane region" description="Helical" evidence="6">
    <location>
        <begin position="495"/>
        <end position="519"/>
    </location>
</feature>
<feature type="transmembrane region" description="Helical" evidence="6">
    <location>
        <begin position="463"/>
        <end position="483"/>
    </location>
</feature>
<evidence type="ECO:0000313" key="8">
    <source>
        <dbReference type="Proteomes" id="UP000249646"/>
    </source>
</evidence>
<dbReference type="GO" id="GO:0005886">
    <property type="term" value="C:plasma membrane"/>
    <property type="evidence" value="ECO:0007669"/>
    <property type="project" value="TreeGrafter"/>
</dbReference>
<dbReference type="Pfam" id="PF01554">
    <property type="entry name" value="MatE"/>
    <property type="match status" value="1"/>
</dbReference>
<gene>
    <name evidence="7" type="ORF">BCF89_10154</name>
</gene>
<keyword evidence="8" id="KW-1185">Reference proteome</keyword>
<keyword evidence="6" id="KW-0812">Transmembrane</keyword>
<feature type="transmembrane region" description="Helical" evidence="6">
    <location>
        <begin position="102"/>
        <end position="124"/>
    </location>
</feature>
<keyword evidence="6" id="KW-1133">Transmembrane helix</keyword>
<dbReference type="OrthoDB" id="393879at2"/>
<feature type="transmembrane region" description="Helical" evidence="6">
    <location>
        <begin position="254"/>
        <end position="274"/>
    </location>
</feature>
<reference evidence="7 8" key="1">
    <citation type="submission" date="2018-06" db="EMBL/GenBank/DDBJ databases">
        <title>Genomic Encyclopedia of Archaeal and Bacterial Type Strains, Phase II (KMG-II): from individual species to whole genera.</title>
        <authorList>
            <person name="Goeker M."/>
        </authorList>
    </citation>
    <scope>NUCLEOTIDE SEQUENCE [LARGE SCALE GENOMIC DNA]</scope>
    <source>
        <strain evidence="7 8">ATCC 51348</strain>
    </source>
</reference>
<organism evidence="7 8">
    <name type="scientific">Metamycoplasma auris</name>
    <dbReference type="NCBI Taxonomy" id="51363"/>
    <lineage>
        <taxon>Bacteria</taxon>
        <taxon>Bacillati</taxon>
        <taxon>Mycoplasmatota</taxon>
        <taxon>Mycoplasmoidales</taxon>
        <taxon>Metamycoplasmataceae</taxon>
        <taxon>Metamycoplasma</taxon>
    </lineage>
</organism>
<comment type="function">
    <text evidence="1">Multidrug efflux pump.</text>
</comment>
<feature type="transmembrane region" description="Helical" evidence="6">
    <location>
        <begin position="203"/>
        <end position="227"/>
    </location>
</feature>
<evidence type="ECO:0000256" key="3">
    <source>
        <dbReference type="ARBA" id="ARBA00020268"/>
    </source>
</evidence>
<feature type="transmembrane region" description="Helical" evidence="6">
    <location>
        <begin position="294"/>
        <end position="327"/>
    </location>
</feature>
<name>A0A2W7G6H3_9BACT</name>
<evidence type="ECO:0000256" key="5">
    <source>
        <dbReference type="ARBA" id="ARBA00031636"/>
    </source>
</evidence>
<evidence type="ECO:0000256" key="1">
    <source>
        <dbReference type="ARBA" id="ARBA00003408"/>
    </source>
</evidence>
<dbReference type="InterPro" id="IPR050222">
    <property type="entry name" value="MATE_MdtK"/>
</dbReference>
<dbReference type="Proteomes" id="UP000249646">
    <property type="component" value="Unassembled WGS sequence"/>
</dbReference>
<feature type="transmembrane region" description="Helical" evidence="6">
    <location>
        <begin position="348"/>
        <end position="369"/>
    </location>
</feature>
<dbReference type="InterPro" id="IPR002528">
    <property type="entry name" value="MATE_fam"/>
</dbReference>
<evidence type="ECO:0000256" key="6">
    <source>
        <dbReference type="SAM" id="Phobius"/>
    </source>
</evidence>
<sequence>MSKETVKKKNYFKRIYPQSKADFKMYFSMTWPIVIGEILFCINGFLDNFMVSHIPSGIDALTYANTYTNIIYTIFFAIQGIASMFVGQYYGKKDFDKVKQIINLRIFIFLIIALPFALSAWIAPDSMIYLMGGNKVKDAVISEGRMYLMFIAISWVIIAFNFNTNMQLNETGHSNLAFISATLTLVSNASVNAILLYGFKGNAYYAAFGTIASAIVCITSDSLLTYYKDRAIFFNPFKIFHIKKAIAIQILRRIPAMLITIAAMITVPIRMIIWSRGFPDDLLHGSGVGHFWMGIGAVTILGLVESLAAIASAITSACSTNVSYFVAGNLGRDNFEEAEKHAYALRGFHAFFGFCLSIIMLGVVLILAYSKTTTKGAQDSIIKNLDFYYKQKNAAQLFNYIYDDQKGLIDTTIIKNAKASIYTFGFDKSPAQFNEFLINSNNLEISKWIAEMKNQIGIVFKRVFLYSCLSFVLFNPIWCWFYTAAALPRAGGRNIIGSLTILGAFWSSFIWLNILIFGISQPYHLSLELTYFLFYSFDIVRFIIFEIIAWKTNWKRNITVEIEHIHKKLSDKKISA</sequence>
<accession>A0A2W7G6H3</accession>
<keyword evidence="4" id="KW-0813">Transport</keyword>
<feature type="transmembrane region" description="Helical" evidence="6">
    <location>
        <begin position="70"/>
        <end position="90"/>
    </location>
</feature>